<dbReference type="InterPro" id="IPR036779">
    <property type="entry name" value="LysM_dom_sf"/>
</dbReference>
<dbReference type="STRING" id="644282.Deba_0415"/>
<evidence type="ECO:0000313" key="5">
    <source>
        <dbReference type="EMBL" id="ADK83790.1"/>
    </source>
</evidence>
<feature type="compositionally biased region" description="Pro residues" evidence="2">
    <location>
        <begin position="159"/>
        <end position="189"/>
    </location>
</feature>
<dbReference type="HOGENOM" id="CLU_1092925_0_0_7"/>
<feature type="compositionally biased region" description="Low complexity" evidence="2">
    <location>
        <begin position="142"/>
        <end position="158"/>
    </location>
</feature>
<keyword evidence="3" id="KW-1133">Transmembrane helix</keyword>
<dbReference type="Gene3D" id="3.10.350.10">
    <property type="entry name" value="LysM domain"/>
    <property type="match status" value="1"/>
</dbReference>
<feature type="domain" description="LysM" evidence="4">
    <location>
        <begin position="208"/>
        <end position="252"/>
    </location>
</feature>
<dbReference type="AlphaFoldDB" id="E1QE04"/>
<dbReference type="RefSeq" id="WP_013257246.1">
    <property type="nucleotide sequence ID" value="NC_014365.1"/>
</dbReference>
<evidence type="ECO:0000256" key="3">
    <source>
        <dbReference type="SAM" id="Phobius"/>
    </source>
</evidence>
<dbReference type="Pfam" id="PF01476">
    <property type="entry name" value="LysM"/>
    <property type="match status" value="1"/>
</dbReference>
<organism evidence="5 6">
    <name type="scientific">Desulfarculus baarsii (strain ATCC 33931 / DSM 2075 / LMG 7858 / VKM B-1802 / 2st14)</name>
    <dbReference type="NCBI Taxonomy" id="644282"/>
    <lineage>
        <taxon>Bacteria</taxon>
        <taxon>Pseudomonadati</taxon>
        <taxon>Thermodesulfobacteriota</taxon>
        <taxon>Desulfarculia</taxon>
        <taxon>Desulfarculales</taxon>
        <taxon>Desulfarculaceae</taxon>
        <taxon>Desulfarculus</taxon>
    </lineage>
</organism>
<dbReference type="eggNOG" id="COG1388">
    <property type="taxonomic scope" value="Bacteria"/>
</dbReference>
<sequence length="254" mass="26577">MLSNGRRGPRFESDADDNIQPRGRAIDDYAPPNSAKPSALAMLSLIISMLALGLAVWALAVPPDPLITPPATPGQVMGQAGGGDRVSRLENDMQRALLHLVTMEERLKKLQARLTAIAPDQAAAEPAIDPLEPIATALAPLSAAEPQPAASPATVSPAPAAPAPTPAPLEKPTPAPTPKPAPTAQPTPKPTAKATARPSVPASFTAKHIYKVKPGDNLYSVARAFGVKKEDLCAWNGLDKDTLIKVDQSLVIYK</sequence>
<dbReference type="KEGG" id="dbr:Deba_0415"/>
<dbReference type="OrthoDB" id="5502029at2"/>
<protein>
    <submittedName>
        <fullName evidence="5">Peptidoglycan-binding lysin domain protein</fullName>
    </submittedName>
</protein>
<name>E1QE04_DESB2</name>
<keyword evidence="3" id="KW-0812">Transmembrane</keyword>
<reference evidence="5 6" key="1">
    <citation type="journal article" date="2010" name="Stand. Genomic Sci.">
        <title>Complete genome sequence of Desulfarculus baarsii type strain (2st14).</title>
        <authorList>
            <person name="Sun H."/>
            <person name="Spring S."/>
            <person name="Lapidus A."/>
            <person name="Davenport K."/>
            <person name="Del Rio T.G."/>
            <person name="Tice H."/>
            <person name="Nolan M."/>
            <person name="Copeland A."/>
            <person name="Cheng J.F."/>
            <person name="Lucas S."/>
            <person name="Tapia R."/>
            <person name="Goodwin L."/>
            <person name="Pitluck S."/>
            <person name="Ivanova N."/>
            <person name="Pagani I."/>
            <person name="Mavromatis K."/>
            <person name="Ovchinnikova G."/>
            <person name="Pati A."/>
            <person name="Chen A."/>
            <person name="Palaniappan K."/>
            <person name="Hauser L."/>
            <person name="Chang Y.J."/>
            <person name="Jeffries C.D."/>
            <person name="Detter J.C."/>
            <person name="Han C."/>
            <person name="Rohde M."/>
            <person name="Brambilla E."/>
            <person name="Goker M."/>
            <person name="Woyke T."/>
            <person name="Bristow J."/>
            <person name="Eisen J.A."/>
            <person name="Markowitz V."/>
            <person name="Hugenholtz P."/>
            <person name="Kyrpides N.C."/>
            <person name="Klenk H.P."/>
            <person name="Land M."/>
        </authorList>
    </citation>
    <scope>NUCLEOTIDE SEQUENCE [LARGE SCALE GENOMIC DNA]</scope>
    <source>
        <strain evidence="6">ATCC 33931 / DSM 2075 / LMG 7858 / VKM B-1802 / 2st14</strain>
    </source>
</reference>
<dbReference type="EMBL" id="CP002085">
    <property type="protein sequence ID" value="ADK83790.1"/>
    <property type="molecule type" value="Genomic_DNA"/>
</dbReference>
<dbReference type="InterPro" id="IPR018392">
    <property type="entry name" value="LysM"/>
</dbReference>
<feature type="transmembrane region" description="Helical" evidence="3">
    <location>
        <begin position="39"/>
        <end position="60"/>
    </location>
</feature>
<gene>
    <name evidence="5" type="ordered locus">Deba_0415</name>
</gene>
<dbReference type="SUPFAM" id="SSF54106">
    <property type="entry name" value="LysM domain"/>
    <property type="match status" value="1"/>
</dbReference>
<keyword evidence="3" id="KW-0472">Membrane</keyword>
<accession>E1QE04</accession>
<feature type="region of interest" description="Disordered" evidence="2">
    <location>
        <begin position="142"/>
        <end position="200"/>
    </location>
</feature>
<keyword evidence="1" id="KW-0175">Coiled coil</keyword>
<feature type="coiled-coil region" evidence="1">
    <location>
        <begin position="86"/>
        <end position="113"/>
    </location>
</feature>
<evidence type="ECO:0000256" key="1">
    <source>
        <dbReference type="SAM" id="Coils"/>
    </source>
</evidence>
<keyword evidence="6" id="KW-1185">Reference proteome</keyword>
<dbReference type="CAZy" id="CBM50">
    <property type="family name" value="Carbohydrate-Binding Module Family 50"/>
</dbReference>
<dbReference type="PROSITE" id="PS51782">
    <property type="entry name" value="LYSM"/>
    <property type="match status" value="1"/>
</dbReference>
<dbReference type="CDD" id="cd00118">
    <property type="entry name" value="LysM"/>
    <property type="match status" value="1"/>
</dbReference>
<proteinExistence type="predicted"/>
<feature type="region of interest" description="Disordered" evidence="2">
    <location>
        <begin position="1"/>
        <end position="31"/>
    </location>
</feature>
<evidence type="ECO:0000256" key="2">
    <source>
        <dbReference type="SAM" id="MobiDB-lite"/>
    </source>
</evidence>
<evidence type="ECO:0000259" key="4">
    <source>
        <dbReference type="PROSITE" id="PS51782"/>
    </source>
</evidence>
<dbReference type="Proteomes" id="UP000009047">
    <property type="component" value="Chromosome"/>
</dbReference>
<evidence type="ECO:0000313" key="6">
    <source>
        <dbReference type="Proteomes" id="UP000009047"/>
    </source>
</evidence>
<dbReference type="SMART" id="SM00257">
    <property type="entry name" value="LysM"/>
    <property type="match status" value="1"/>
</dbReference>